<dbReference type="Pfam" id="PF08885">
    <property type="entry name" value="GSCFA"/>
    <property type="match status" value="1"/>
</dbReference>
<evidence type="ECO:0000313" key="2">
    <source>
        <dbReference type="EMBL" id="MEK8031842.1"/>
    </source>
</evidence>
<gene>
    <name evidence="2" type="ORF">AACH06_13525</name>
</gene>
<accession>A0ABU9BPG5</accession>
<keyword evidence="2" id="KW-0378">Hydrolase</keyword>
<evidence type="ECO:0000259" key="1">
    <source>
        <dbReference type="Pfam" id="PF08885"/>
    </source>
</evidence>
<sequence>MTIGRQTNRPGEYGYAIVGPHSLGGLLHCDSMLGTRSDPTMNAKSDHPYRSQPPWAFWRQAVQEHHFLEVADWYRRKWTIEGDRVATAGSCFAQHIGRRLRGSGFRFVDVEPAPSFLAPERHLEFGYGMYSARYGNVYTTRQLLQLVQQAFEEFQPQEVAWSHGTGWVDAFRPTIEPQPLTCVDEVLALRAAHLTAVRQLFESCDLFVFTLGLTEAWISRIDGAAYPVCPGTSGGTFDPARHVFANLSYTEVLADMESFIERVRQINPRMRFLLTVSPVPLMATATPDHVAVATSYSKSVLRAVAGHLAQSREYVDYFPSYEIISSTFMRGAFYNPDQRTVVESGVEHVMRQFFKEHIPPAAQAPADTAARSDLNDDDVVCDEELLAAFGERA</sequence>
<dbReference type="EMBL" id="JBBUTG010000007">
    <property type="protein sequence ID" value="MEK8031842.1"/>
    <property type="molecule type" value="Genomic_DNA"/>
</dbReference>
<feature type="domain" description="GSCFA" evidence="1">
    <location>
        <begin position="84"/>
        <end position="353"/>
    </location>
</feature>
<dbReference type="RefSeq" id="WP_341426242.1">
    <property type="nucleotide sequence ID" value="NZ_JBBUTG010000007.1"/>
</dbReference>
<proteinExistence type="predicted"/>
<protein>
    <submittedName>
        <fullName evidence="2">GSCFA domain-containing protein</fullName>
        <ecNumber evidence="2">3.1.-.-</ecNumber>
    </submittedName>
</protein>
<evidence type="ECO:0000313" key="3">
    <source>
        <dbReference type="Proteomes" id="UP001371218"/>
    </source>
</evidence>
<dbReference type="Proteomes" id="UP001371218">
    <property type="component" value="Unassembled WGS sequence"/>
</dbReference>
<dbReference type="GO" id="GO:0016787">
    <property type="term" value="F:hydrolase activity"/>
    <property type="evidence" value="ECO:0007669"/>
    <property type="project" value="UniProtKB-KW"/>
</dbReference>
<dbReference type="EC" id="3.1.-.-" evidence="2"/>
<dbReference type="InterPro" id="IPR014982">
    <property type="entry name" value="GSCFA"/>
</dbReference>
<organism evidence="2 3">
    <name type="scientific">Ideonella lacteola</name>
    <dbReference type="NCBI Taxonomy" id="2984193"/>
    <lineage>
        <taxon>Bacteria</taxon>
        <taxon>Pseudomonadati</taxon>
        <taxon>Pseudomonadota</taxon>
        <taxon>Betaproteobacteria</taxon>
        <taxon>Burkholderiales</taxon>
        <taxon>Sphaerotilaceae</taxon>
        <taxon>Ideonella</taxon>
    </lineage>
</organism>
<keyword evidence="3" id="KW-1185">Reference proteome</keyword>
<reference evidence="2 3" key="1">
    <citation type="submission" date="2024-04" db="EMBL/GenBank/DDBJ databases">
        <title>Novel species of the genus Ideonella isolated from streams.</title>
        <authorList>
            <person name="Lu H."/>
        </authorList>
    </citation>
    <scope>NUCLEOTIDE SEQUENCE [LARGE SCALE GENOMIC DNA]</scope>
    <source>
        <strain evidence="2 3">DXS29W</strain>
    </source>
</reference>
<comment type="caution">
    <text evidence="2">The sequence shown here is derived from an EMBL/GenBank/DDBJ whole genome shotgun (WGS) entry which is preliminary data.</text>
</comment>
<name>A0ABU9BPG5_9BURK</name>